<dbReference type="Proteomes" id="UP000546257">
    <property type="component" value="Unassembled WGS sequence"/>
</dbReference>
<evidence type="ECO:0000313" key="3">
    <source>
        <dbReference type="EMBL" id="MBB6645833.1"/>
    </source>
</evidence>
<organism evidence="3 4">
    <name type="scientific">Halobellus ruber</name>
    <dbReference type="NCBI Taxonomy" id="2761102"/>
    <lineage>
        <taxon>Archaea</taxon>
        <taxon>Methanobacteriati</taxon>
        <taxon>Methanobacteriota</taxon>
        <taxon>Stenosarchaea group</taxon>
        <taxon>Halobacteria</taxon>
        <taxon>Halobacteriales</taxon>
        <taxon>Haloferacaceae</taxon>
        <taxon>Halobellus</taxon>
    </lineage>
</organism>
<accession>A0A7J9SHI5</accession>
<feature type="compositionally biased region" description="Basic and acidic residues" evidence="1">
    <location>
        <begin position="97"/>
        <end position="146"/>
    </location>
</feature>
<dbReference type="EMBL" id="JACKXD010000002">
    <property type="protein sequence ID" value="MBB6645833.1"/>
    <property type="molecule type" value="Genomic_DNA"/>
</dbReference>
<reference evidence="3 4" key="1">
    <citation type="submission" date="2020-08" db="EMBL/GenBank/DDBJ databases">
        <authorList>
            <person name="Seo M.-J."/>
        </authorList>
    </citation>
    <scope>NUCLEOTIDE SEQUENCE [LARGE SCALE GENOMIC DNA]</scope>
    <source>
        <strain evidence="3 4">MBLA0160</strain>
    </source>
</reference>
<feature type="compositionally biased region" description="Basic and acidic residues" evidence="1">
    <location>
        <begin position="153"/>
        <end position="170"/>
    </location>
</feature>
<dbReference type="Pfam" id="PF23991">
    <property type="entry name" value="DUF7310"/>
    <property type="match status" value="1"/>
</dbReference>
<feature type="region of interest" description="Disordered" evidence="1">
    <location>
        <begin position="95"/>
        <end position="230"/>
    </location>
</feature>
<feature type="domain" description="DUF7310" evidence="2">
    <location>
        <begin position="32"/>
        <end position="98"/>
    </location>
</feature>
<gene>
    <name evidence="3" type="ORF">H5V44_05950</name>
</gene>
<evidence type="ECO:0000313" key="4">
    <source>
        <dbReference type="Proteomes" id="UP000546257"/>
    </source>
</evidence>
<feature type="compositionally biased region" description="Basic and acidic residues" evidence="1">
    <location>
        <begin position="36"/>
        <end position="53"/>
    </location>
</feature>
<evidence type="ECO:0000259" key="2">
    <source>
        <dbReference type="Pfam" id="PF23991"/>
    </source>
</evidence>
<sequence>MPTEPFPAESTATDRRVADYDPDSTEQTESDPDDGSDPKSTGEEDTAGRDGDRVAALERRVADLEAELEAVRGLLDGVDAVDETVERRASAALAKAEALEERFEPEKTGLVRERLPDAGDDGREAGDDRADRRREDPRDPSPDSRRPGSRGRNGNDSEGRGRVGRTDGREAGNGTSPGAIGGTRRRPDGADATDEEPADTGAISSVDTERSDADTGAEGSLAARLRDAFR</sequence>
<name>A0A7J9SHI5_9EURY</name>
<feature type="compositionally biased region" description="Acidic residues" evidence="1">
    <location>
        <begin position="20"/>
        <end position="35"/>
    </location>
</feature>
<comment type="caution">
    <text evidence="3">The sequence shown here is derived from an EMBL/GenBank/DDBJ whole genome shotgun (WGS) entry which is preliminary data.</text>
</comment>
<proteinExistence type="predicted"/>
<keyword evidence="4" id="KW-1185">Reference proteome</keyword>
<dbReference type="AlphaFoldDB" id="A0A7J9SHI5"/>
<protein>
    <recommendedName>
        <fullName evidence="2">DUF7310 domain-containing protein</fullName>
    </recommendedName>
</protein>
<dbReference type="RefSeq" id="WP_185192203.1">
    <property type="nucleotide sequence ID" value="NZ_JACKXD010000002.1"/>
</dbReference>
<feature type="region of interest" description="Disordered" evidence="1">
    <location>
        <begin position="1"/>
        <end position="53"/>
    </location>
</feature>
<dbReference type="InterPro" id="IPR055734">
    <property type="entry name" value="DUF7310"/>
</dbReference>
<evidence type="ECO:0000256" key="1">
    <source>
        <dbReference type="SAM" id="MobiDB-lite"/>
    </source>
</evidence>